<sequence length="240" mass="26381">MYSVKGRDSAKHPNFNIVLFAAGFSLPTCAAQIVAALFTRIFELDYTDKVLQLMFATDMSLGEHCDPDTEMMANCAFCVFPLLSTFISVAFSGIYLAAAFAVTQRMAAAVINKLLVRRIRLMQLLVMSSMAVSLACRGCTVLFEPFELGFELLRVAHLFCLVGSVVTLCWFLVLKPVYDTHIADRALKEFARKGNSLPDPLLANPLGYAYPAQELHAMDSSTGGSMGQPAVVEEGFRERL</sequence>
<organism evidence="2 3">
    <name type="scientific">Edaphochlamys debaryana</name>
    <dbReference type="NCBI Taxonomy" id="47281"/>
    <lineage>
        <taxon>Eukaryota</taxon>
        <taxon>Viridiplantae</taxon>
        <taxon>Chlorophyta</taxon>
        <taxon>core chlorophytes</taxon>
        <taxon>Chlorophyceae</taxon>
        <taxon>CS clade</taxon>
        <taxon>Chlamydomonadales</taxon>
        <taxon>Chlamydomonadales incertae sedis</taxon>
        <taxon>Edaphochlamys</taxon>
    </lineage>
</organism>
<dbReference type="EMBL" id="JAEHOE010000208">
    <property type="protein sequence ID" value="KAG2482670.1"/>
    <property type="molecule type" value="Genomic_DNA"/>
</dbReference>
<keyword evidence="3" id="KW-1185">Reference proteome</keyword>
<evidence type="ECO:0000256" key="1">
    <source>
        <dbReference type="SAM" id="Phobius"/>
    </source>
</evidence>
<keyword evidence="1" id="KW-1133">Transmembrane helix</keyword>
<feature type="transmembrane region" description="Helical" evidence="1">
    <location>
        <begin position="124"/>
        <end position="143"/>
    </location>
</feature>
<dbReference type="PANTHER" id="PTHR34116">
    <property type="entry name" value="PLASMINOGEN ACTIVATOR INHIBITOR"/>
    <property type="match status" value="1"/>
</dbReference>
<keyword evidence="1" id="KW-0812">Transmembrane</keyword>
<comment type="caution">
    <text evidence="2">The sequence shown here is derived from an EMBL/GenBank/DDBJ whole genome shotgun (WGS) entry which is preliminary data.</text>
</comment>
<accession>A0A835XG23</accession>
<dbReference type="PANTHER" id="PTHR34116:SF2">
    <property type="entry name" value="THH1_TOM1_TOM3 DOMAIN-CONTAINING PROTEIN"/>
    <property type="match status" value="1"/>
</dbReference>
<feature type="transmembrane region" description="Helical" evidence="1">
    <location>
        <begin position="155"/>
        <end position="174"/>
    </location>
</feature>
<protein>
    <recommendedName>
        <fullName evidence="4">Transmembrane protein</fullName>
    </recommendedName>
</protein>
<proteinExistence type="predicted"/>
<evidence type="ECO:0008006" key="4">
    <source>
        <dbReference type="Google" id="ProtNLM"/>
    </source>
</evidence>
<name>A0A835XG23_9CHLO</name>
<dbReference type="Proteomes" id="UP000612055">
    <property type="component" value="Unassembled WGS sequence"/>
</dbReference>
<evidence type="ECO:0000313" key="3">
    <source>
        <dbReference type="Proteomes" id="UP000612055"/>
    </source>
</evidence>
<dbReference type="AlphaFoldDB" id="A0A835XG23"/>
<feature type="transmembrane region" description="Helical" evidence="1">
    <location>
        <begin position="79"/>
        <end position="103"/>
    </location>
</feature>
<dbReference type="OrthoDB" id="539709at2759"/>
<keyword evidence="1" id="KW-0472">Membrane</keyword>
<evidence type="ECO:0000313" key="2">
    <source>
        <dbReference type="EMBL" id="KAG2482670.1"/>
    </source>
</evidence>
<reference evidence="2" key="1">
    <citation type="journal article" date="2020" name="bioRxiv">
        <title>Comparative genomics of Chlamydomonas.</title>
        <authorList>
            <person name="Craig R.J."/>
            <person name="Hasan A.R."/>
            <person name="Ness R.W."/>
            <person name="Keightley P.D."/>
        </authorList>
    </citation>
    <scope>NUCLEOTIDE SEQUENCE</scope>
    <source>
        <strain evidence="2">CCAP 11/70</strain>
    </source>
</reference>
<gene>
    <name evidence="2" type="ORF">HYH03_018407</name>
</gene>